<organism evidence="1 2">
    <name type="scientific">Brevibacillus aydinogluensis</name>
    <dbReference type="NCBI Taxonomy" id="927786"/>
    <lineage>
        <taxon>Bacteria</taxon>
        <taxon>Bacillati</taxon>
        <taxon>Bacillota</taxon>
        <taxon>Bacilli</taxon>
        <taxon>Bacillales</taxon>
        <taxon>Paenibacillaceae</taxon>
        <taxon>Brevibacillus</taxon>
    </lineage>
</organism>
<reference evidence="1" key="1">
    <citation type="submission" date="2023-07" db="EMBL/GenBank/DDBJ databases">
        <authorList>
            <person name="Ivanov I."/>
            <person name="Teneva D."/>
            <person name="Stoikov I."/>
        </authorList>
    </citation>
    <scope>NUCLEOTIDE SEQUENCE</scope>
    <source>
        <strain evidence="1">4475</strain>
    </source>
</reference>
<proteinExistence type="predicted"/>
<dbReference type="EMBL" id="OY569118">
    <property type="protein sequence ID" value="CAJ1001025.1"/>
    <property type="molecule type" value="Genomic_DNA"/>
</dbReference>
<accession>A0AA48M7N8</accession>
<keyword evidence="2" id="KW-1185">Reference proteome</keyword>
<gene>
    <name evidence="1" type="ORF">BSPP4475_01625</name>
</gene>
<evidence type="ECO:0000313" key="2">
    <source>
        <dbReference type="Proteomes" id="UP001189619"/>
    </source>
</evidence>
<protein>
    <submittedName>
        <fullName evidence="1">Head-tail adaptor protein</fullName>
    </submittedName>
</protein>
<evidence type="ECO:0000313" key="1">
    <source>
        <dbReference type="EMBL" id="CAJ1001025.1"/>
    </source>
</evidence>
<dbReference type="AlphaFoldDB" id="A0AA48M7N8"/>
<dbReference type="Proteomes" id="UP001189619">
    <property type="component" value="Chromosome"/>
</dbReference>
<sequence length="128" mass="14258">MDDLTEYKRLLCHSFTLLDMQGDVDTFTGGKTRPEWLPVSQNVPCRVSGSPGRIQQLTGRQATSQDFLMHTLHPGLKPGMRVQIEQPEFAGNLYEVGLPYPVYGSAGLHHYEVVISLIDTTTGEEPEI</sequence>
<dbReference type="RefSeq" id="WP_304414971.1">
    <property type="nucleotide sequence ID" value="NZ_OY569118.1"/>
</dbReference>
<name>A0AA48M7N8_9BACL</name>
<dbReference type="KEGG" id="bayd:BSPP4475_01625"/>